<feature type="region of interest" description="Disordered" evidence="1">
    <location>
        <begin position="249"/>
        <end position="286"/>
    </location>
</feature>
<feature type="compositionally biased region" description="Basic and acidic residues" evidence="1">
    <location>
        <begin position="98"/>
        <end position="109"/>
    </location>
</feature>
<reference evidence="2 3" key="1">
    <citation type="submission" date="2016-04" db="EMBL/GenBank/DDBJ databases">
        <authorList>
            <consortium name="Pathogen Informatics"/>
        </authorList>
    </citation>
    <scope>NUCLEOTIDE SEQUENCE [LARGE SCALE GENOMIC DNA]</scope>
    <source>
        <strain evidence="3">k480</strain>
    </source>
</reference>
<evidence type="ECO:0000313" key="3">
    <source>
        <dbReference type="Proteomes" id="UP000077826"/>
    </source>
</evidence>
<dbReference type="Proteomes" id="UP000077826">
    <property type="component" value="Unassembled WGS sequence"/>
</dbReference>
<feature type="region of interest" description="Disordered" evidence="1">
    <location>
        <begin position="1"/>
        <end position="20"/>
    </location>
</feature>
<comment type="caution">
    <text evidence="2">The sequence shown here is derived from an EMBL/GenBank/DDBJ whole genome shotgun (WGS) entry which is preliminary data.</text>
</comment>
<name>A0AAX2BVU4_KLEPN</name>
<gene>
    <name evidence="2" type="ORF">SAMEA2273558_02415</name>
</gene>
<protein>
    <submittedName>
        <fullName evidence="2">Uncharacterized protein</fullName>
    </submittedName>
</protein>
<proteinExistence type="predicted"/>
<dbReference type="AlphaFoldDB" id="A0AAX2BVU4"/>
<evidence type="ECO:0000313" key="2">
    <source>
        <dbReference type="EMBL" id="SBH15663.1"/>
    </source>
</evidence>
<feature type="compositionally biased region" description="Basic and acidic residues" evidence="1">
    <location>
        <begin position="249"/>
        <end position="270"/>
    </location>
</feature>
<dbReference type="EMBL" id="FLDK01000005">
    <property type="protein sequence ID" value="SBH15663.1"/>
    <property type="molecule type" value="Genomic_DNA"/>
</dbReference>
<accession>A0AAX2BVU4</accession>
<feature type="region of interest" description="Disordered" evidence="1">
    <location>
        <begin position="195"/>
        <end position="214"/>
    </location>
</feature>
<sequence>MAKEGFGDGDHRDDRRHPGNDWRVKVVRQVRQNRDVLLFRRRQVCRREAQNAAEDEEHHGQHHHDVGASEDTGAFLLSAFAVLFTFGYREGRDDRRVVEGEDHHRDRQPQGHQQAVAGNGSAAQGERLQRRAVPLRDQIQSQHHQRDNEWEHQHAHRFHNHLLAETHDGHHADDQDQRQNGARRRRHVQLMRHEGFDGVSDRHAVNQQDRVDSEEIKQGNQLTCAYAEVFFHYFGDVFARVFPGEHEAGHAAVGEESHREGQNRHDDQGDHAANAGVDRQEQDARANRCTVQAQHPHGVGFTPSAAGFARNDGAGLSGFHLYLLEESTKSNE</sequence>
<feature type="region of interest" description="Disordered" evidence="1">
    <location>
        <begin position="98"/>
        <end position="127"/>
    </location>
</feature>
<evidence type="ECO:0000256" key="1">
    <source>
        <dbReference type="SAM" id="MobiDB-lite"/>
    </source>
</evidence>
<organism evidence="2 3">
    <name type="scientific">Klebsiella pneumoniae</name>
    <dbReference type="NCBI Taxonomy" id="573"/>
    <lineage>
        <taxon>Bacteria</taxon>
        <taxon>Pseudomonadati</taxon>
        <taxon>Pseudomonadota</taxon>
        <taxon>Gammaproteobacteria</taxon>
        <taxon>Enterobacterales</taxon>
        <taxon>Enterobacteriaceae</taxon>
        <taxon>Klebsiella/Raoultella group</taxon>
        <taxon>Klebsiella</taxon>
        <taxon>Klebsiella pneumoniae complex</taxon>
    </lineage>
</organism>